<keyword evidence="2" id="KW-0255">Endonuclease</keyword>
<dbReference type="RefSeq" id="WP_153758459.1">
    <property type="nucleotide sequence ID" value="NZ_CP045851.1"/>
</dbReference>
<dbReference type="Pfam" id="PF13391">
    <property type="entry name" value="HNH_2"/>
    <property type="match status" value="1"/>
</dbReference>
<gene>
    <name evidence="2" type="ORF">GH723_04125</name>
</gene>
<organism evidence="2 3">
    <name type="scientific">Actinomarinicola tropica</name>
    <dbReference type="NCBI Taxonomy" id="2789776"/>
    <lineage>
        <taxon>Bacteria</taxon>
        <taxon>Bacillati</taxon>
        <taxon>Actinomycetota</taxon>
        <taxon>Acidimicrobiia</taxon>
        <taxon>Acidimicrobiales</taxon>
        <taxon>Iamiaceae</taxon>
        <taxon>Actinomarinicola</taxon>
    </lineage>
</organism>
<protein>
    <submittedName>
        <fullName evidence="2">HNH endonuclease</fullName>
    </submittedName>
</protein>
<dbReference type="Proteomes" id="UP000334019">
    <property type="component" value="Chromosome"/>
</dbReference>
<dbReference type="KEGG" id="atq:GH723_04125"/>
<sequence>MARGPDIDVRLAAFQFLEEQTRVWGEVLPWRPLAQGFTWHGRRVPLVSQQGIFKPAVLEQVPLSIRTTPEAPGRERPYDDGITEEGLLLYRYRGTDLAHRDNVGLRIAMQEHIPIIHFMGITKGQYLASWPVYVVGDDPSALAFTVALAEPEALAPDLSPAVAEDARKAYYRAVTKRRLHQAVFRERVLHAYSGSCGICRLRHVELLDAAHILPDSHPRGEPVVPNGLALCKIHHAAFDTNILGVRPDLVVEVRKDLLLERDGPMLRHGIQEMDGSQLTAPRRQEWRPSRELLEERYEEFRNAS</sequence>
<feature type="domain" description="HNH nuclease" evidence="1">
    <location>
        <begin position="196"/>
        <end position="243"/>
    </location>
</feature>
<evidence type="ECO:0000259" key="1">
    <source>
        <dbReference type="Pfam" id="PF13391"/>
    </source>
</evidence>
<name>A0A5Q2RF93_9ACTN</name>
<dbReference type="AlphaFoldDB" id="A0A5Q2RF93"/>
<keyword evidence="2" id="KW-0540">Nuclease</keyword>
<evidence type="ECO:0000313" key="2">
    <source>
        <dbReference type="EMBL" id="QGG94353.1"/>
    </source>
</evidence>
<keyword evidence="2" id="KW-0378">Hydrolase</keyword>
<dbReference type="GO" id="GO:0004519">
    <property type="term" value="F:endonuclease activity"/>
    <property type="evidence" value="ECO:0007669"/>
    <property type="project" value="UniProtKB-KW"/>
</dbReference>
<proteinExistence type="predicted"/>
<evidence type="ECO:0000313" key="3">
    <source>
        <dbReference type="Proteomes" id="UP000334019"/>
    </source>
</evidence>
<dbReference type="InterPro" id="IPR003615">
    <property type="entry name" value="HNH_nuc"/>
</dbReference>
<dbReference type="EMBL" id="CP045851">
    <property type="protein sequence ID" value="QGG94353.1"/>
    <property type="molecule type" value="Genomic_DNA"/>
</dbReference>
<reference evidence="2 3" key="1">
    <citation type="submission" date="2019-11" db="EMBL/GenBank/DDBJ databases">
        <authorList>
            <person name="He Y."/>
        </authorList>
    </citation>
    <scope>NUCLEOTIDE SEQUENCE [LARGE SCALE GENOMIC DNA]</scope>
    <source>
        <strain evidence="2 3">SCSIO 58843</strain>
    </source>
</reference>
<keyword evidence="3" id="KW-1185">Reference proteome</keyword>
<accession>A0A5Q2RF93</accession>